<dbReference type="RefSeq" id="WP_148594527.1">
    <property type="nucleotide sequence ID" value="NZ_CP042997.1"/>
</dbReference>
<dbReference type="Gene3D" id="1.10.357.10">
    <property type="entry name" value="Tetracycline Repressor, domain 2"/>
    <property type="match status" value="1"/>
</dbReference>
<reference evidence="6 7" key="1">
    <citation type="submission" date="2019-08" db="EMBL/GenBank/DDBJ databases">
        <title>Deep-cultivation of Planctomycetes and their phenomic and genomic characterization uncovers novel biology.</title>
        <authorList>
            <person name="Wiegand S."/>
            <person name="Jogler M."/>
            <person name="Boedeker C."/>
            <person name="Pinto D."/>
            <person name="Vollmers J."/>
            <person name="Rivas-Marin E."/>
            <person name="Kohn T."/>
            <person name="Peeters S.H."/>
            <person name="Heuer A."/>
            <person name="Rast P."/>
            <person name="Oberbeckmann S."/>
            <person name="Bunk B."/>
            <person name="Jeske O."/>
            <person name="Meyerdierks A."/>
            <person name="Storesund J.E."/>
            <person name="Kallscheuer N."/>
            <person name="Luecker S."/>
            <person name="Lage O.M."/>
            <person name="Pohl T."/>
            <person name="Merkel B.J."/>
            <person name="Hornburger P."/>
            <person name="Mueller R.-W."/>
            <person name="Bruemmer F."/>
            <person name="Labrenz M."/>
            <person name="Spormann A.M."/>
            <person name="Op den Camp H."/>
            <person name="Overmann J."/>
            <person name="Amann R."/>
            <person name="Jetten M.S.M."/>
            <person name="Mascher T."/>
            <person name="Medema M.H."/>
            <person name="Devos D.P."/>
            <person name="Kaster A.-K."/>
            <person name="Ovreas L."/>
            <person name="Rohde M."/>
            <person name="Galperin M.Y."/>
            <person name="Jogler C."/>
        </authorList>
    </citation>
    <scope>NUCLEOTIDE SEQUENCE [LARGE SCALE GENOMIC DNA]</scope>
    <source>
        <strain evidence="6 7">OJF2</strain>
    </source>
</reference>
<dbReference type="InterPro" id="IPR054156">
    <property type="entry name" value="YxaF_TetR_C"/>
</dbReference>
<dbReference type="Pfam" id="PF21993">
    <property type="entry name" value="TetR_C_13_2"/>
    <property type="match status" value="1"/>
</dbReference>
<feature type="domain" description="HTH tetR-type" evidence="5">
    <location>
        <begin position="9"/>
        <end position="69"/>
    </location>
</feature>
<dbReference type="InterPro" id="IPR001647">
    <property type="entry name" value="HTH_TetR"/>
</dbReference>
<evidence type="ECO:0000256" key="2">
    <source>
        <dbReference type="ARBA" id="ARBA00023125"/>
    </source>
</evidence>
<dbReference type="Pfam" id="PF00440">
    <property type="entry name" value="TetR_N"/>
    <property type="match status" value="1"/>
</dbReference>
<evidence type="ECO:0000256" key="4">
    <source>
        <dbReference type="PROSITE-ProRule" id="PRU00335"/>
    </source>
</evidence>
<dbReference type="AlphaFoldDB" id="A0A5B9W322"/>
<proteinExistence type="predicted"/>
<gene>
    <name evidence="6" type="primary">ttgR</name>
    <name evidence="6" type="ORF">OJF2_31750</name>
</gene>
<keyword evidence="7" id="KW-1185">Reference proteome</keyword>
<dbReference type="Gene3D" id="1.10.10.60">
    <property type="entry name" value="Homeodomain-like"/>
    <property type="match status" value="1"/>
</dbReference>
<keyword evidence="3" id="KW-0804">Transcription</keyword>
<name>A0A5B9W322_9BACT</name>
<dbReference type="EMBL" id="CP042997">
    <property type="protein sequence ID" value="QEH34634.1"/>
    <property type="molecule type" value="Genomic_DNA"/>
</dbReference>
<protein>
    <submittedName>
        <fullName evidence="6">HTH-type transcriptional regulator TtgR</fullName>
    </submittedName>
</protein>
<accession>A0A5B9W322</accession>
<dbReference type="PANTHER" id="PTHR47506">
    <property type="entry name" value="TRANSCRIPTIONAL REGULATORY PROTEIN"/>
    <property type="match status" value="1"/>
</dbReference>
<evidence type="ECO:0000313" key="6">
    <source>
        <dbReference type="EMBL" id="QEH34634.1"/>
    </source>
</evidence>
<organism evidence="6 7">
    <name type="scientific">Aquisphaera giovannonii</name>
    <dbReference type="NCBI Taxonomy" id="406548"/>
    <lineage>
        <taxon>Bacteria</taxon>
        <taxon>Pseudomonadati</taxon>
        <taxon>Planctomycetota</taxon>
        <taxon>Planctomycetia</taxon>
        <taxon>Isosphaerales</taxon>
        <taxon>Isosphaeraceae</taxon>
        <taxon>Aquisphaera</taxon>
    </lineage>
</organism>
<dbReference type="SUPFAM" id="SSF48498">
    <property type="entry name" value="Tetracyclin repressor-like, C-terminal domain"/>
    <property type="match status" value="1"/>
</dbReference>
<dbReference type="Proteomes" id="UP000324233">
    <property type="component" value="Chromosome"/>
</dbReference>
<evidence type="ECO:0000259" key="5">
    <source>
        <dbReference type="PROSITE" id="PS50977"/>
    </source>
</evidence>
<dbReference type="KEGG" id="agv:OJF2_31750"/>
<keyword evidence="2 4" id="KW-0238">DNA-binding</keyword>
<dbReference type="GO" id="GO:0003677">
    <property type="term" value="F:DNA binding"/>
    <property type="evidence" value="ECO:0007669"/>
    <property type="project" value="UniProtKB-UniRule"/>
</dbReference>
<sequence>MRKSREAAPESRGRIVKAAAREFREKGVVATGLADLMRAAGMTHGGFYKHFDSKDQLVAEAFADASEEMIGRMESQPTAGAAVAAYLSAPHRDNPASGCPLSAIGSELSRTDAKTRDAATAGFERLVDLLAARSPGKDARRRALVAASTMIGALTMSRVVSDPELSSEILDEVTKGLTGA</sequence>
<dbReference type="InterPro" id="IPR009057">
    <property type="entry name" value="Homeodomain-like_sf"/>
</dbReference>
<evidence type="ECO:0000256" key="1">
    <source>
        <dbReference type="ARBA" id="ARBA00023015"/>
    </source>
</evidence>
<dbReference type="PANTHER" id="PTHR47506:SF7">
    <property type="entry name" value="TRANSCRIPTIONAL REGULATORY PROTEIN"/>
    <property type="match status" value="1"/>
</dbReference>
<dbReference type="OrthoDB" id="9814200at2"/>
<dbReference type="PROSITE" id="PS50977">
    <property type="entry name" value="HTH_TETR_2"/>
    <property type="match status" value="1"/>
</dbReference>
<dbReference type="SUPFAM" id="SSF46689">
    <property type="entry name" value="Homeodomain-like"/>
    <property type="match status" value="1"/>
</dbReference>
<evidence type="ECO:0000313" key="7">
    <source>
        <dbReference type="Proteomes" id="UP000324233"/>
    </source>
</evidence>
<keyword evidence="1" id="KW-0805">Transcription regulation</keyword>
<dbReference type="InterPro" id="IPR036271">
    <property type="entry name" value="Tet_transcr_reg_TetR-rel_C_sf"/>
</dbReference>
<feature type="DNA-binding region" description="H-T-H motif" evidence="4">
    <location>
        <begin position="32"/>
        <end position="51"/>
    </location>
</feature>
<dbReference type="PRINTS" id="PR00455">
    <property type="entry name" value="HTHTETR"/>
</dbReference>
<evidence type="ECO:0000256" key="3">
    <source>
        <dbReference type="ARBA" id="ARBA00023163"/>
    </source>
</evidence>